<evidence type="ECO:0000313" key="2">
    <source>
        <dbReference type="EMBL" id="GAI78348.1"/>
    </source>
</evidence>
<comment type="caution">
    <text evidence="2">The sequence shown here is derived from an EMBL/GenBank/DDBJ whole genome shotgun (WGS) entry which is preliminary data.</text>
</comment>
<protein>
    <submittedName>
        <fullName evidence="2">Uncharacterized protein</fullName>
    </submittedName>
</protein>
<accession>X1RCQ1</accession>
<name>X1RCQ1_9ZZZZ</name>
<reference evidence="2" key="1">
    <citation type="journal article" date="2014" name="Front. Microbiol.">
        <title>High frequency of phylogenetically diverse reductive dehalogenase-homologous genes in deep subseafloor sedimentary metagenomes.</title>
        <authorList>
            <person name="Kawai M."/>
            <person name="Futagami T."/>
            <person name="Toyoda A."/>
            <person name="Takaki Y."/>
            <person name="Nishi S."/>
            <person name="Hori S."/>
            <person name="Arai W."/>
            <person name="Tsubouchi T."/>
            <person name="Morono Y."/>
            <person name="Uchiyama I."/>
            <person name="Ito T."/>
            <person name="Fujiyama A."/>
            <person name="Inagaki F."/>
            <person name="Takami H."/>
        </authorList>
    </citation>
    <scope>NUCLEOTIDE SEQUENCE</scope>
    <source>
        <strain evidence="2">Expedition CK06-06</strain>
    </source>
</reference>
<evidence type="ECO:0000256" key="1">
    <source>
        <dbReference type="SAM" id="Coils"/>
    </source>
</evidence>
<sequence length="118" mass="14077">MAKKIKQVKSEDKLSLENIKVGDKILDLHDEEIEITDDLISQMRQYEQETKKSVIWKGKITGTFLFFKYIEDHPEEKLKTKKKPGRKPKAEKIEEEEIEELDELEEMEDEIIEEQIKK</sequence>
<gene>
    <name evidence="2" type="ORF">S12H4_13892</name>
</gene>
<feature type="coiled-coil region" evidence="1">
    <location>
        <begin position="87"/>
        <end position="114"/>
    </location>
</feature>
<dbReference type="AlphaFoldDB" id="X1RCQ1"/>
<organism evidence="2">
    <name type="scientific">marine sediment metagenome</name>
    <dbReference type="NCBI Taxonomy" id="412755"/>
    <lineage>
        <taxon>unclassified sequences</taxon>
        <taxon>metagenomes</taxon>
        <taxon>ecological metagenomes</taxon>
    </lineage>
</organism>
<keyword evidence="1" id="KW-0175">Coiled coil</keyword>
<dbReference type="EMBL" id="BARW01006611">
    <property type="protein sequence ID" value="GAI78348.1"/>
    <property type="molecule type" value="Genomic_DNA"/>
</dbReference>
<proteinExistence type="predicted"/>